<keyword evidence="2" id="KW-1185">Reference proteome</keyword>
<gene>
    <name evidence="1" type="ORF">D7Z54_25485</name>
</gene>
<dbReference type="EMBL" id="RBVX01000035">
    <property type="protein sequence ID" value="RSL30587.1"/>
    <property type="molecule type" value="Genomic_DNA"/>
</dbReference>
<reference evidence="1 2" key="1">
    <citation type="submission" date="2018-10" db="EMBL/GenBank/DDBJ databases">
        <title>Draft genome sequence of Bacillus salarius IM0101, isolated from a hypersaline soil in Inner Mongolia, China.</title>
        <authorList>
            <person name="Yamprayoonswat W."/>
            <person name="Boonvisut S."/>
            <person name="Jumpathong W."/>
            <person name="Sittihan S."/>
            <person name="Ruangsuj P."/>
            <person name="Wanthongcharoen S."/>
            <person name="Thongpramul N."/>
            <person name="Pimmason S."/>
            <person name="Yu B."/>
            <person name="Yasawong M."/>
        </authorList>
    </citation>
    <scope>NUCLEOTIDE SEQUENCE [LARGE SCALE GENOMIC DNA]</scope>
    <source>
        <strain evidence="1 2">IM0101</strain>
    </source>
</reference>
<comment type="caution">
    <text evidence="1">The sequence shown here is derived from an EMBL/GenBank/DDBJ whole genome shotgun (WGS) entry which is preliminary data.</text>
</comment>
<dbReference type="Proteomes" id="UP000275076">
    <property type="component" value="Unassembled WGS sequence"/>
</dbReference>
<name>A0A3R9P599_9BACI</name>
<protein>
    <submittedName>
        <fullName evidence="1">Uncharacterized protein</fullName>
    </submittedName>
</protein>
<sequence>MKINVKYHHYFLGEIDYTSMISFSRFCEEKGFTLKWELEENTLLIMSGLSHQTITFFTEEKQQSVFLSDFIKSFKHILLDTGITIEEVRGTGTLTEKNLNMKWFDTMNEHITIPKVNIFYNLSPKHKNVKTFLENQLENLEVEFVSKKEKNNLPSPTLVVQCELPPDFENFQTWMNKVSLGFGAGICRYLCEKLDKSILSFSPASLIPFLHRVKPDTIDDEHAPIKTEDNSDAAVDKRHISSKTELNAEVFFDYTIFPSTSKNQFIASGDLYIKNTGDTELINPLICMKVQPTELINVGGQILPPEVADVLGVQSSTGMKGWKFMDSDWFEKAQDRGEYWIGPIEHLRIPVGEISSLPRFQLTIEKPEEKVEAIIRSVVFFQDKNVSFPSNNDIRFSF</sequence>
<proteinExistence type="predicted"/>
<evidence type="ECO:0000313" key="2">
    <source>
        <dbReference type="Proteomes" id="UP000275076"/>
    </source>
</evidence>
<dbReference type="AlphaFoldDB" id="A0A3R9P599"/>
<evidence type="ECO:0000313" key="1">
    <source>
        <dbReference type="EMBL" id="RSL30587.1"/>
    </source>
</evidence>
<dbReference type="RefSeq" id="WP_125560402.1">
    <property type="nucleotide sequence ID" value="NZ_RBVX01000035.1"/>
</dbReference>
<organism evidence="1 2">
    <name type="scientific">Salibacterium salarium</name>
    <dbReference type="NCBI Taxonomy" id="284579"/>
    <lineage>
        <taxon>Bacteria</taxon>
        <taxon>Bacillati</taxon>
        <taxon>Bacillota</taxon>
        <taxon>Bacilli</taxon>
        <taxon>Bacillales</taxon>
        <taxon>Bacillaceae</taxon>
    </lineage>
</organism>
<dbReference type="OrthoDB" id="2679997at2"/>
<accession>A0A3R9P599</accession>